<evidence type="ECO:0000313" key="2">
    <source>
        <dbReference type="Proteomes" id="UP000785613"/>
    </source>
</evidence>
<sequence>MITKKMVLQLSLALTKAEDIDLLKGGAIFSTERLSAPEQDAAREIASIVHELCTGYSYLHSPEFLKSIDGKSFGVIDMRTKLEASPSKRTERLERFYECIRNAADNPATLRNLIPENRIGMLERLSDLLMAPNISAE</sequence>
<proteinExistence type="predicted"/>
<accession>A0ABX0LNK3</accession>
<name>A0ABX0LNK3_9BURK</name>
<organism evidence="1 2">
    <name type="scientific">Massilia rubra</name>
    <dbReference type="NCBI Taxonomy" id="2607910"/>
    <lineage>
        <taxon>Bacteria</taxon>
        <taxon>Pseudomonadati</taxon>
        <taxon>Pseudomonadota</taxon>
        <taxon>Betaproteobacteria</taxon>
        <taxon>Burkholderiales</taxon>
        <taxon>Oxalobacteraceae</taxon>
        <taxon>Telluria group</taxon>
        <taxon>Massilia</taxon>
    </lineage>
</organism>
<dbReference type="RefSeq" id="WP_167228126.1">
    <property type="nucleotide sequence ID" value="NZ_VUYU01000016.1"/>
</dbReference>
<comment type="caution">
    <text evidence="1">The sequence shown here is derived from an EMBL/GenBank/DDBJ whole genome shotgun (WGS) entry which is preliminary data.</text>
</comment>
<dbReference type="EMBL" id="VUYU01000016">
    <property type="protein sequence ID" value="NHZ36239.1"/>
    <property type="molecule type" value="Genomic_DNA"/>
</dbReference>
<evidence type="ECO:0000313" key="1">
    <source>
        <dbReference type="EMBL" id="NHZ36239.1"/>
    </source>
</evidence>
<gene>
    <name evidence="1" type="ORF">F0185_21965</name>
</gene>
<reference evidence="1 2" key="1">
    <citation type="submission" date="2019-09" db="EMBL/GenBank/DDBJ databases">
        <title>Taxonomy of Antarctic Massilia spp.: description of Massilia rubra sp. nov., Massilia aquatica sp. nov., Massilia mucilaginosa sp. nov., Massilia frigida sp. nov. isolated from streams, lakes and regoliths.</title>
        <authorList>
            <person name="Holochova P."/>
            <person name="Sedlacek I."/>
            <person name="Kralova S."/>
            <person name="Maslanova I."/>
            <person name="Busse H.-J."/>
            <person name="Stankova E."/>
            <person name="Vrbovska V."/>
            <person name="Kovarovic V."/>
            <person name="Bartak M."/>
            <person name="Svec P."/>
            <person name="Pantucek R."/>
        </authorList>
    </citation>
    <scope>NUCLEOTIDE SEQUENCE [LARGE SCALE GENOMIC DNA]</scope>
    <source>
        <strain evidence="1 2">CCM 8692</strain>
    </source>
</reference>
<dbReference type="Proteomes" id="UP000785613">
    <property type="component" value="Unassembled WGS sequence"/>
</dbReference>
<keyword evidence="2" id="KW-1185">Reference proteome</keyword>
<protein>
    <submittedName>
        <fullName evidence="1">Uncharacterized protein</fullName>
    </submittedName>
</protein>